<keyword evidence="4" id="KW-0808">Transferase</keyword>
<evidence type="ECO:0000256" key="1">
    <source>
        <dbReference type="ARBA" id="ARBA00001933"/>
    </source>
</evidence>
<dbReference type="RefSeq" id="WP_224476684.1">
    <property type="nucleotide sequence ID" value="NZ_JAIUJS010000001.1"/>
</dbReference>
<dbReference type="InterPro" id="IPR020578">
    <property type="entry name" value="Aminotrans_V_PyrdxlP_BS"/>
</dbReference>
<comment type="caution">
    <text evidence="12">The sequence shown here is derived from an EMBL/GenBank/DDBJ whole genome shotgun (WGS) entry which is preliminary data.</text>
</comment>
<protein>
    <recommendedName>
        <fullName evidence="3">cysteine desulfurase</fullName>
        <ecNumber evidence="3">2.8.1.7</ecNumber>
    </recommendedName>
</protein>
<keyword evidence="13" id="KW-1185">Reference proteome</keyword>
<evidence type="ECO:0000313" key="13">
    <source>
        <dbReference type="Proteomes" id="UP001198402"/>
    </source>
</evidence>
<evidence type="ECO:0000256" key="2">
    <source>
        <dbReference type="ARBA" id="ARBA00006490"/>
    </source>
</evidence>
<comment type="cofactor">
    <cofactor evidence="1 10">
        <name>pyridoxal 5'-phosphate</name>
        <dbReference type="ChEBI" id="CHEBI:597326"/>
    </cofactor>
</comment>
<evidence type="ECO:0000256" key="3">
    <source>
        <dbReference type="ARBA" id="ARBA00012239"/>
    </source>
</evidence>
<evidence type="ECO:0000256" key="6">
    <source>
        <dbReference type="ARBA" id="ARBA00022898"/>
    </source>
</evidence>
<dbReference type="InterPro" id="IPR015424">
    <property type="entry name" value="PyrdxlP-dep_Trfase"/>
</dbReference>
<dbReference type="PROSITE" id="PS00018">
    <property type="entry name" value="EF_HAND_1"/>
    <property type="match status" value="1"/>
</dbReference>
<evidence type="ECO:0000256" key="7">
    <source>
        <dbReference type="ARBA" id="ARBA00023004"/>
    </source>
</evidence>
<dbReference type="Pfam" id="PF00266">
    <property type="entry name" value="Aminotran_5"/>
    <property type="match status" value="1"/>
</dbReference>
<dbReference type="PROSITE" id="PS00595">
    <property type="entry name" value="AA_TRANSFER_CLASS_5"/>
    <property type="match status" value="1"/>
</dbReference>
<dbReference type="PANTHER" id="PTHR11601:SF34">
    <property type="entry name" value="CYSTEINE DESULFURASE"/>
    <property type="match status" value="1"/>
</dbReference>
<proteinExistence type="inferred from homology"/>
<dbReference type="PANTHER" id="PTHR11601">
    <property type="entry name" value="CYSTEINE DESULFURYLASE FAMILY MEMBER"/>
    <property type="match status" value="1"/>
</dbReference>
<accession>A0ABS7XZ59</accession>
<dbReference type="EMBL" id="JAIUJS010000001">
    <property type="protein sequence ID" value="MCA0151712.1"/>
    <property type="molecule type" value="Genomic_DNA"/>
</dbReference>
<dbReference type="Proteomes" id="UP001198402">
    <property type="component" value="Unassembled WGS sequence"/>
</dbReference>
<keyword evidence="8" id="KW-0411">Iron-sulfur</keyword>
<evidence type="ECO:0000256" key="9">
    <source>
        <dbReference type="ARBA" id="ARBA00050776"/>
    </source>
</evidence>
<evidence type="ECO:0000256" key="5">
    <source>
        <dbReference type="ARBA" id="ARBA00022723"/>
    </source>
</evidence>
<evidence type="ECO:0000256" key="4">
    <source>
        <dbReference type="ARBA" id="ARBA00022679"/>
    </source>
</evidence>
<dbReference type="InterPro" id="IPR015422">
    <property type="entry name" value="PyrdxlP-dep_Trfase_small"/>
</dbReference>
<comment type="catalytic activity">
    <reaction evidence="9">
        <text>(sulfur carrier)-H + L-cysteine = (sulfur carrier)-SH + L-alanine</text>
        <dbReference type="Rhea" id="RHEA:43892"/>
        <dbReference type="Rhea" id="RHEA-COMP:14737"/>
        <dbReference type="Rhea" id="RHEA-COMP:14739"/>
        <dbReference type="ChEBI" id="CHEBI:29917"/>
        <dbReference type="ChEBI" id="CHEBI:35235"/>
        <dbReference type="ChEBI" id="CHEBI:57972"/>
        <dbReference type="ChEBI" id="CHEBI:64428"/>
        <dbReference type="EC" id="2.8.1.7"/>
    </reaction>
</comment>
<dbReference type="InterPro" id="IPR000192">
    <property type="entry name" value="Aminotrans_V_dom"/>
</dbReference>
<keyword evidence="5" id="KW-0479">Metal-binding</keyword>
<sequence length="378" mass="42261">MNKKIKYLDTAATTKVDERVLDEMLLYYHNFYGNASSNHKFGNQSKQAIEKSRLKVSELINCSPSELIFTSGSTEAINLALKGFVESNDDKGNHIITVKTEHKAVLSTCEYLETKGYEITYLDVDENGIISIEELRNSVKDNTCLIIIMYVNNETGVIQPINEIGKVANELNITFFCDATQAIGKLSVDVVSDNIDMLCFSGHKINGPKGIGVLFKKHSVKLMPLIHGGNQEEGLRSGTYNTPAIVGLGKACEILKSEMEESKNKILKLNQYLIHELNKITDFKEISKKQLRVPHILNIVIPNLNSNIFIDKFISTAVSNGSACNSEIIEESHVIKSMLKKGEFENNYLRISLDKYTSKDDIDSLTKSLANHLNSRYA</sequence>
<dbReference type="Gene3D" id="3.40.640.10">
    <property type="entry name" value="Type I PLP-dependent aspartate aminotransferase-like (Major domain)"/>
    <property type="match status" value="1"/>
</dbReference>
<reference evidence="13" key="1">
    <citation type="submission" date="2023-07" db="EMBL/GenBank/DDBJ databases">
        <authorList>
            <person name="Yue Y."/>
        </authorList>
    </citation>
    <scope>NUCLEOTIDE SEQUENCE [LARGE SCALE GENOMIC DNA]</scope>
    <source>
        <strain evidence="13">2Y89</strain>
    </source>
</reference>
<keyword evidence="7" id="KW-0408">Iron</keyword>
<dbReference type="Gene3D" id="3.90.1150.10">
    <property type="entry name" value="Aspartate Aminotransferase, domain 1"/>
    <property type="match status" value="1"/>
</dbReference>
<organism evidence="12 13">
    <name type="scientific">Winogradskyella vincentii</name>
    <dbReference type="NCBI Taxonomy" id="2877122"/>
    <lineage>
        <taxon>Bacteria</taxon>
        <taxon>Pseudomonadati</taxon>
        <taxon>Bacteroidota</taxon>
        <taxon>Flavobacteriia</taxon>
        <taxon>Flavobacteriales</taxon>
        <taxon>Flavobacteriaceae</taxon>
        <taxon>Winogradskyella</taxon>
    </lineage>
</organism>
<dbReference type="EC" id="2.8.1.7" evidence="3"/>
<gene>
    <name evidence="12" type="ORF">LBV24_00695</name>
</gene>
<dbReference type="SUPFAM" id="SSF53383">
    <property type="entry name" value="PLP-dependent transferases"/>
    <property type="match status" value="1"/>
</dbReference>
<dbReference type="PIRSF" id="PIRSF005572">
    <property type="entry name" value="NifS"/>
    <property type="match status" value="1"/>
</dbReference>
<comment type="similarity">
    <text evidence="2">Belongs to the class-V pyridoxal-phosphate-dependent aminotransferase family. NifS/IscS subfamily.</text>
</comment>
<evidence type="ECO:0000259" key="11">
    <source>
        <dbReference type="Pfam" id="PF00266"/>
    </source>
</evidence>
<evidence type="ECO:0000256" key="8">
    <source>
        <dbReference type="ARBA" id="ARBA00023014"/>
    </source>
</evidence>
<evidence type="ECO:0000313" key="12">
    <source>
        <dbReference type="EMBL" id="MCA0151712.1"/>
    </source>
</evidence>
<name>A0ABS7XZ59_9FLAO</name>
<evidence type="ECO:0000256" key="10">
    <source>
        <dbReference type="RuleBase" id="RU004504"/>
    </source>
</evidence>
<feature type="domain" description="Aminotransferase class V" evidence="11">
    <location>
        <begin position="7"/>
        <end position="365"/>
    </location>
</feature>
<dbReference type="InterPro" id="IPR015421">
    <property type="entry name" value="PyrdxlP-dep_Trfase_major"/>
</dbReference>
<keyword evidence="6" id="KW-0663">Pyridoxal phosphate</keyword>
<dbReference type="InterPro" id="IPR016454">
    <property type="entry name" value="Cysteine_dSase"/>
</dbReference>
<dbReference type="InterPro" id="IPR018247">
    <property type="entry name" value="EF_Hand_1_Ca_BS"/>
</dbReference>